<evidence type="ECO:0000259" key="2">
    <source>
        <dbReference type="PROSITE" id="PS50108"/>
    </source>
</evidence>
<feature type="compositionally biased region" description="Basic and acidic residues" evidence="1">
    <location>
        <begin position="1"/>
        <end position="20"/>
    </location>
</feature>
<dbReference type="AlphaFoldDB" id="A0A2I2F265"/>
<name>A0A2I2F265_ASPCN</name>
<dbReference type="STRING" id="41067.A0A2I2F265"/>
<evidence type="ECO:0000313" key="4">
    <source>
        <dbReference type="Proteomes" id="UP000234585"/>
    </source>
</evidence>
<dbReference type="EMBL" id="KZ559174">
    <property type="protein sequence ID" value="PLB34707.1"/>
    <property type="molecule type" value="Genomic_DNA"/>
</dbReference>
<dbReference type="Proteomes" id="UP000234585">
    <property type="component" value="Unassembled WGS sequence"/>
</dbReference>
<keyword evidence="4" id="KW-1185">Reference proteome</keyword>
<protein>
    <recommendedName>
        <fullName evidence="2">CRIB domain-containing protein</fullName>
    </recommendedName>
</protein>
<gene>
    <name evidence="3" type="ORF">BDW47DRAFT_128834</name>
</gene>
<dbReference type="InterPro" id="IPR000095">
    <property type="entry name" value="CRIB_dom"/>
</dbReference>
<feature type="compositionally biased region" description="Low complexity" evidence="1">
    <location>
        <begin position="402"/>
        <end position="415"/>
    </location>
</feature>
<reference evidence="3 4" key="1">
    <citation type="submission" date="2017-12" db="EMBL/GenBank/DDBJ databases">
        <authorList>
            <consortium name="DOE Joint Genome Institute"/>
            <person name="Haridas S."/>
            <person name="Kjaerbolling I."/>
            <person name="Vesth T.C."/>
            <person name="Frisvad J.C."/>
            <person name="Nybo J.L."/>
            <person name="Theobald S."/>
            <person name="Kuo A."/>
            <person name="Bowyer P."/>
            <person name="Matsuda Y."/>
            <person name="Mondo S."/>
            <person name="Lyhne E.K."/>
            <person name="Kogle M.E."/>
            <person name="Clum A."/>
            <person name="Lipzen A."/>
            <person name="Salamov A."/>
            <person name="Ngan C.Y."/>
            <person name="Daum C."/>
            <person name="Chiniquy J."/>
            <person name="Barry K."/>
            <person name="LaButti K."/>
            <person name="Simmons B.A."/>
            <person name="Magnuson J.K."/>
            <person name="Mortensen U.H."/>
            <person name="Larsen T.O."/>
            <person name="Grigoriev I.V."/>
            <person name="Baker S.E."/>
            <person name="Andersen M.R."/>
            <person name="Nordberg H.P."/>
            <person name="Cantor M.N."/>
            <person name="Hua S.X."/>
        </authorList>
    </citation>
    <scope>NUCLEOTIDE SEQUENCE [LARGE SCALE GENOMIC DNA]</scope>
    <source>
        <strain evidence="3 4">CBS 102.13</strain>
    </source>
</reference>
<organism evidence="3 4">
    <name type="scientific">Aspergillus candidus</name>
    <dbReference type="NCBI Taxonomy" id="41067"/>
    <lineage>
        <taxon>Eukaryota</taxon>
        <taxon>Fungi</taxon>
        <taxon>Dikarya</taxon>
        <taxon>Ascomycota</taxon>
        <taxon>Pezizomycotina</taxon>
        <taxon>Eurotiomycetes</taxon>
        <taxon>Eurotiomycetidae</taxon>
        <taxon>Eurotiales</taxon>
        <taxon>Aspergillaceae</taxon>
        <taxon>Aspergillus</taxon>
        <taxon>Aspergillus subgen. Circumdati</taxon>
    </lineage>
</organism>
<feature type="compositionally biased region" description="Low complexity" evidence="1">
    <location>
        <begin position="267"/>
        <end position="282"/>
    </location>
</feature>
<evidence type="ECO:0000313" key="3">
    <source>
        <dbReference type="EMBL" id="PLB34707.1"/>
    </source>
</evidence>
<feature type="region of interest" description="Disordered" evidence="1">
    <location>
        <begin position="1"/>
        <end position="119"/>
    </location>
</feature>
<feature type="region of interest" description="Disordered" evidence="1">
    <location>
        <begin position="606"/>
        <end position="629"/>
    </location>
</feature>
<feature type="compositionally biased region" description="Polar residues" evidence="1">
    <location>
        <begin position="546"/>
        <end position="558"/>
    </location>
</feature>
<dbReference type="GeneID" id="36524073"/>
<dbReference type="RefSeq" id="XP_024668719.1">
    <property type="nucleotide sequence ID" value="XM_024816913.1"/>
</dbReference>
<dbReference type="OrthoDB" id="24581at2759"/>
<feature type="domain" description="CRIB" evidence="2">
    <location>
        <begin position="185"/>
        <end position="198"/>
    </location>
</feature>
<proteinExistence type="predicted"/>
<sequence>MYSHRDQVRSDQARVEDRPSTRSSNGDPPDHAVHLRSRSTALPHSPKRLSVFGGRSRSNTTTTSSSSITTTTTSTSNSGSTTGSTTSSMTSVDAASVHPPDDRAPSAAGLRNDRPGSMTKALFTRGSRILRRQGSRFHIVATLDEVDESDRDRRASSARFEVGDLFHRHHRARQSDAQGHLKSLISDPFDFHHLTHTSQSHFPALEDTRQNDLVTEFSAIRASQRPVTDLKGIRAEDILPLREFADSDSSPLPPTTPTAPVEDPLASVSPSVSPGGSSSISPKQQVSHARRPSRPIENFSRPVPRSPRVDSPPPRAASPHLAAAPDIPEPTARVIDEILHRPPPAAPSGPELAGSWDHVRTMSLSPTTRPSDLTDVPEEIAATHWHDSPEQPDLADGPRPPSRGGSSPVPASRPSIYSSAELSRRFSEALGSPTLPPPPPSSHMQRGASEADDLTPPSGAPIRRGSSRRKPAYETIYETWDADIDYCYEHAAESCSDFDWGRRSLEERPPLPTPGSDIPILATDCDGPVPSSAPRGVPTVPAMHLSPSTLPTPGSQRALTPASAAGDYFPPVGPSLFPSALGKPDGPDALYEEYLATDAESDRPFSFYSSGVSPQMEHPVSPRSSFSPISKYNSEESLILSRAASIVRKHRSSVSTVSVPDLIHSLANSRDLADGPPSAGGDSSSRCPSAASAARPEASTHHRPTKSLAGELDSWCRDPSSGDAPRDASGASALHDRAQSTSHLETAPWVARAKPDLPPKSAHRRRGRPSYSLFPTAPPN</sequence>
<accession>A0A2I2F265</accession>
<evidence type="ECO:0000256" key="1">
    <source>
        <dbReference type="SAM" id="MobiDB-lite"/>
    </source>
</evidence>
<feature type="region of interest" description="Disordered" evidence="1">
    <location>
        <begin position="668"/>
        <end position="780"/>
    </location>
</feature>
<feature type="region of interest" description="Disordered" evidence="1">
    <location>
        <begin position="525"/>
        <end position="565"/>
    </location>
</feature>
<dbReference type="PROSITE" id="PS50108">
    <property type="entry name" value="CRIB"/>
    <property type="match status" value="1"/>
</dbReference>
<feature type="region of interest" description="Disordered" evidence="1">
    <location>
        <begin position="244"/>
        <end position="472"/>
    </location>
</feature>
<feature type="compositionally biased region" description="Polar residues" evidence="1">
    <location>
        <begin position="362"/>
        <end position="371"/>
    </location>
</feature>
<feature type="compositionally biased region" description="Low complexity" evidence="1">
    <location>
        <begin position="53"/>
        <end position="91"/>
    </location>
</feature>
<feature type="compositionally biased region" description="Low complexity" evidence="1">
    <location>
        <begin position="674"/>
        <end position="697"/>
    </location>
</feature>